<dbReference type="RefSeq" id="WP_120514104.1">
    <property type="nucleotide sequence ID" value="NZ_QXZY01000001.1"/>
</dbReference>
<evidence type="ECO:0000259" key="3">
    <source>
        <dbReference type="Pfam" id="PF13458"/>
    </source>
</evidence>
<evidence type="ECO:0000256" key="1">
    <source>
        <dbReference type="ARBA" id="ARBA00010062"/>
    </source>
</evidence>
<gene>
    <name evidence="4" type="ORF">EG028_00560</name>
</gene>
<comment type="similarity">
    <text evidence="1">Belongs to the leucine-binding protein family.</text>
</comment>
<evidence type="ECO:0000313" key="4">
    <source>
        <dbReference type="EMBL" id="RPD42824.1"/>
    </source>
</evidence>
<organism evidence="4 5">
    <name type="scientific">Chitinophaga barathri</name>
    <dbReference type="NCBI Taxonomy" id="1647451"/>
    <lineage>
        <taxon>Bacteria</taxon>
        <taxon>Pseudomonadati</taxon>
        <taxon>Bacteroidota</taxon>
        <taxon>Chitinophagia</taxon>
        <taxon>Chitinophagales</taxon>
        <taxon>Chitinophagaceae</taxon>
        <taxon>Chitinophaga</taxon>
    </lineage>
</organism>
<dbReference type="PANTHER" id="PTHR30483">
    <property type="entry name" value="LEUCINE-SPECIFIC-BINDING PROTEIN"/>
    <property type="match status" value="1"/>
</dbReference>
<evidence type="ECO:0000256" key="2">
    <source>
        <dbReference type="ARBA" id="ARBA00022729"/>
    </source>
</evidence>
<proteinExistence type="inferred from homology"/>
<dbReference type="AlphaFoldDB" id="A0A3N4MFT9"/>
<dbReference type="PANTHER" id="PTHR30483:SF6">
    <property type="entry name" value="PERIPLASMIC BINDING PROTEIN OF ABC TRANSPORTER FOR NATURAL AMINO ACIDS"/>
    <property type="match status" value="1"/>
</dbReference>
<dbReference type="Gene3D" id="3.40.50.2300">
    <property type="match status" value="2"/>
</dbReference>
<keyword evidence="5" id="KW-1185">Reference proteome</keyword>
<name>A0A3N4MFT9_9BACT</name>
<dbReference type="Proteomes" id="UP000279089">
    <property type="component" value="Unassembled WGS sequence"/>
</dbReference>
<dbReference type="OrthoDB" id="827062at2"/>
<evidence type="ECO:0000313" key="5">
    <source>
        <dbReference type="Proteomes" id="UP000279089"/>
    </source>
</evidence>
<feature type="domain" description="Leucine-binding protein" evidence="3">
    <location>
        <begin position="4"/>
        <end position="287"/>
    </location>
</feature>
<dbReference type="InterPro" id="IPR051010">
    <property type="entry name" value="BCAA_transport"/>
</dbReference>
<dbReference type="EMBL" id="RMBX01000001">
    <property type="protein sequence ID" value="RPD42824.1"/>
    <property type="molecule type" value="Genomic_DNA"/>
</dbReference>
<accession>A0A3N4MFT9</accession>
<dbReference type="Pfam" id="PF13458">
    <property type="entry name" value="Peripla_BP_6"/>
    <property type="match status" value="1"/>
</dbReference>
<keyword evidence="2" id="KW-0732">Signal</keyword>
<reference evidence="5" key="1">
    <citation type="submission" date="2018-11" db="EMBL/GenBank/DDBJ databases">
        <title>Chitinophaga lutea sp.nov., isolate from arsenic contaminated soil.</title>
        <authorList>
            <person name="Zong Y."/>
        </authorList>
    </citation>
    <scope>NUCLEOTIDE SEQUENCE [LARGE SCALE GENOMIC DNA]</scope>
    <source>
        <strain evidence="5">YLT18</strain>
    </source>
</reference>
<dbReference type="InterPro" id="IPR028082">
    <property type="entry name" value="Peripla_BP_I"/>
</dbReference>
<dbReference type="InterPro" id="IPR028081">
    <property type="entry name" value="Leu-bd"/>
</dbReference>
<dbReference type="SUPFAM" id="SSF53822">
    <property type="entry name" value="Periplasmic binding protein-like I"/>
    <property type="match status" value="1"/>
</dbReference>
<sequence length="364" mass="40580">MKKLKIGLLIPYSGVFPALKEDLSQGLMLAMPPGHEDRVSFLYEYIHMGDLKHVQEAIQKLIRFHRVDLIAGIVNTNVIGQCTDTFAPSRVPVFVHNLGARTPTASFSNPYLRYNSLHLWKSQWEMGRWAQQQFGGLPSISMAFYESGYSLHECFKLGAAASGADKVILNVLRHRPDQVVDTTPLIDYLQTQQSAHAHVLLSGKEAQHFLEQYRHTGCNTSLSISPFMADASLMEDQFLTEGMYHATTWSADMNGEANREFTAAYEERFGERPAVFAMLGYESGRMIFNDMDDTKINGPRGPVDLSTGPLSALPAVYIRKSVMRENAAVHETVHTGQGVHWSDPSLAIGAAQELSGWQNPYLCV</sequence>
<comment type="caution">
    <text evidence="4">The sequence shown here is derived from an EMBL/GenBank/DDBJ whole genome shotgun (WGS) entry which is preliminary data.</text>
</comment>
<protein>
    <recommendedName>
        <fullName evidence="3">Leucine-binding protein domain-containing protein</fullName>
    </recommendedName>
</protein>